<name>A0A815AUJ0_ADIRI</name>
<evidence type="ECO:0000313" key="3">
    <source>
        <dbReference type="Proteomes" id="UP000663828"/>
    </source>
</evidence>
<dbReference type="Proteomes" id="UP000663828">
    <property type="component" value="Unassembled WGS sequence"/>
</dbReference>
<comment type="caution">
    <text evidence="1">The sequence shown here is derived from an EMBL/GenBank/DDBJ whole genome shotgun (WGS) entry which is preliminary data.</text>
</comment>
<dbReference type="EMBL" id="CAJNOJ010000186">
    <property type="protein sequence ID" value="CAF1261742.1"/>
    <property type="molecule type" value="Genomic_DNA"/>
</dbReference>
<dbReference type="AlphaFoldDB" id="A0A815AUJ0"/>
<protein>
    <submittedName>
        <fullName evidence="1">Uncharacterized protein</fullName>
    </submittedName>
</protein>
<accession>A0A815AUJ0</accession>
<keyword evidence="3" id="KW-1185">Reference proteome</keyword>
<evidence type="ECO:0000313" key="2">
    <source>
        <dbReference type="EMBL" id="CAF1521616.1"/>
    </source>
</evidence>
<reference evidence="1" key="1">
    <citation type="submission" date="2021-02" db="EMBL/GenBank/DDBJ databases">
        <authorList>
            <person name="Nowell W R."/>
        </authorList>
    </citation>
    <scope>NUCLEOTIDE SEQUENCE</scope>
</reference>
<evidence type="ECO:0000313" key="1">
    <source>
        <dbReference type="EMBL" id="CAF1261742.1"/>
    </source>
</evidence>
<dbReference type="OrthoDB" id="10537456at2759"/>
<dbReference type="InterPro" id="IPR013320">
    <property type="entry name" value="ConA-like_dom_sf"/>
</dbReference>
<gene>
    <name evidence="1" type="ORF">EDS130_LOCUS28552</name>
    <name evidence="2" type="ORF">XAT740_LOCUS40839</name>
</gene>
<sequence length="160" mass="17121">MNSISAAVNHGIIGLCAGVTTYECLCIVVCESGGNYNLYFTSFNYDCVGDAFLSTNKWIYVVLVFDAASLSRSTYINEKLDAAGTPFQGTLDSITTGDVCTLGPMSRDNHFQGCTDQLIMNDRAKSSYEILQEATLSRCVTFYSGMSSVDPGPNSLPGAG</sequence>
<dbReference type="EMBL" id="CAJNOR010004694">
    <property type="protein sequence ID" value="CAF1521616.1"/>
    <property type="molecule type" value="Genomic_DNA"/>
</dbReference>
<dbReference type="Gene3D" id="2.60.120.200">
    <property type="match status" value="1"/>
</dbReference>
<organism evidence="1 4">
    <name type="scientific">Adineta ricciae</name>
    <name type="common">Rotifer</name>
    <dbReference type="NCBI Taxonomy" id="249248"/>
    <lineage>
        <taxon>Eukaryota</taxon>
        <taxon>Metazoa</taxon>
        <taxon>Spiralia</taxon>
        <taxon>Gnathifera</taxon>
        <taxon>Rotifera</taxon>
        <taxon>Eurotatoria</taxon>
        <taxon>Bdelloidea</taxon>
        <taxon>Adinetida</taxon>
        <taxon>Adinetidae</taxon>
        <taxon>Adineta</taxon>
    </lineage>
</organism>
<evidence type="ECO:0000313" key="4">
    <source>
        <dbReference type="Proteomes" id="UP000663852"/>
    </source>
</evidence>
<proteinExistence type="predicted"/>
<dbReference type="Proteomes" id="UP000663852">
    <property type="component" value="Unassembled WGS sequence"/>
</dbReference>
<dbReference type="SUPFAM" id="SSF49899">
    <property type="entry name" value="Concanavalin A-like lectins/glucanases"/>
    <property type="match status" value="1"/>
</dbReference>